<keyword evidence="3" id="KW-0949">S-adenosyl-L-methionine</keyword>
<evidence type="ECO:0000256" key="3">
    <source>
        <dbReference type="ARBA" id="ARBA00022691"/>
    </source>
</evidence>
<keyword evidence="1" id="KW-0489">Methyltransferase</keyword>
<evidence type="ECO:0000256" key="2">
    <source>
        <dbReference type="ARBA" id="ARBA00022679"/>
    </source>
</evidence>
<dbReference type="OrthoDB" id="433955at2759"/>
<dbReference type="InterPro" id="IPR019410">
    <property type="entry name" value="Methyltransf_16"/>
</dbReference>
<evidence type="ECO:0000313" key="6">
    <source>
        <dbReference type="Proteomes" id="UP000886653"/>
    </source>
</evidence>
<dbReference type="EMBL" id="MU167398">
    <property type="protein sequence ID" value="KAG0141186.1"/>
    <property type="molecule type" value="Genomic_DNA"/>
</dbReference>
<dbReference type="Pfam" id="PF10294">
    <property type="entry name" value="Methyltransf_16"/>
    <property type="match status" value="1"/>
</dbReference>
<sequence length="473" mass="52477">MGQSATSNTFTSFSTWLPSLKPTPTDYQSLWDSVKQLHSITTHSHEISESEKNPTVHDDNHFIDPWERNFASNWLTRLMALSLRLSSVDQSSNVSNDWEALAAFAGDAVALLTGSPATTTQPFTRRSVFKVNLGQQSVSIEIVIREETMSYAAIGCQTWNSAPLLCCRIGAQPFHFFPQLVSTFPSASDDNHQKLIQMLYPDTPLFAKPSTPPGFIPRRPLKVLELGSGTGLVGITAAVVLARLLQFIPIDSVFDIELLLTDYHSKVLGNLRHNLELNAKNYSLPDYCQSTLSVRVEELDWRMLEGSSLARTGYQNSFDVILGSDLVYEPQHAIWVSNAVRYFLKPEPEPAPSPSTLTPEASRSISPGSTPLLEPSFHLLLPLRPTFARETQAVHLAFGGHDLHESFDSNDLRSLPTHSCKWEEEEGGKVSLKVSQGSIMTGLLTIKEYVKEKGVQFGQGCDSYQYLRIGHAV</sequence>
<organism evidence="5 6">
    <name type="scientific">Cronartium quercuum f. sp. fusiforme G11</name>
    <dbReference type="NCBI Taxonomy" id="708437"/>
    <lineage>
        <taxon>Eukaryota</taxon>
        <taxon>Fungi</taxon>
        <taxon>Dikarya</taxon>
        <taxon>Basidiomycota</taxon>
        <taxon>Pucciniomycotina</taxon>
        <taxon>Pucciniomycetes</taxon>
        <taxon>Pucciniales</taxon>
        <taxon>Coleosporiaceae</taxon>
        <taxon>Cronartium</taxon>
    </lineage>
</organism>
<dbReference type="Proteomes" id="UP000886653">
    <property type="component" value="Unassembled WGS sequence"/>
</dbReference>
<dbReference type="PANTHER" id="PTHR14614">
    <property type="entry name" value="HEPATOCELLULAR CARCINOMA-ASSOCIATED ANTIGEN"/>
    <property type="match status" value="1"/>
</dbReference>
<evidence type="ECO:0000256" key="4">
    <source>
        <dbReference type="ARBA" id="ARBA00043988"/>
    </source>
</evidence>
<comment type="similarity">
    <text evidence="4">Belongs to the methyltransferase superfamily. METTL23 family.</text>
</comment>
<accession>A0A9P6T6T3</accession>
<dbReference type="Gene3D" id="3.40.50.150">
    <property type="entry name" value="Vaccinia Virus protein VP39"/>
    <property type="match status" value="1"/>
</dbReference>
<comment type="caution">
    <text evidence="5">The sequence shown here is derived from an EMBL/GenBank/DDBJ whole genome shotgun (WGS) entry which is preliminary data.</text>
</comment>
<dbReference type="PANTHER" id="PTHR14614:SF164">
    <property type="entry name" value="HISTONE-ARGININE METHYLTRANSFERASE METTL23"/>
    <property type="match status" value="1"/>
</dbReference>
<dbReference type="GO" id="GO:0008757">
    <property type="term" value="F:S-adenosylmethionine-dependent methyltransferase activity"/>
    <property type="evidence" value="ECO:0007669"/>
    <property type="project" value="UniProtKB-ARBA"/>
</dbReference>
<dbReference type="GO" id="GO:0005634">
    <property type="term" value="C:nucleus"/>
    <property type="evidence" value="ECO:0007669"/>
    <property type="project" value="TreeGrafter"/>
</dbReference>
<name>A0A9P6T6T3_9BASI</name>
<dbReference type="InterPro" id="IPR029063">
    <property type="entry name" value="SAM-dependent_MTases_sf"/>
</dbReference>
<dbReference type="SUPFAM" id="SSF53335">
    <property type="entry name" value="S-adenosyl-L-methionine-dependent methyltransferases"/>
    <property type="match status" value="1"/>
</dbReference>
<evidence type="ECO:0000256" key="1">
    <source>
        <dbReference type="ARBA" id="ARBA00022603"/>
    </source>
</evidence>
<gene>
    <name evidence="5" type="ORF">CROQUDRAFT_136290</name>
</gene>
<dbReference type="GO" id="GO:0032259">
    <property type="term" value="P:methylation"/>
    <property type="evidence" value="ECO:0007669"/>
    <property type="project" value="UniProtKB-KW"/>
</dbReference>
<dbReference type="GO" id="GO:0005737">
    <property type="term" value="C:cytoplasm"/>
    <property type="evidence" value="ECO:0007669"/>
    <property type="project" value="TreeGrafter"/>
</dbReference>
<evidence type="ECO:0000313" key="5">
    <source>
        <dbReference type="EMBL" id="KAG0141186.1"/>
    </source>
</evidence>
<reference evidence="5" key="1">
    <citation type="submission" date="2013-11" db="EMBL/GenBank/DDBJ databases">
        <title>Genome sequence of the fusiform rust pathogen reveals effectors for host alternation and coevolution with pine.</title>
        <authorList>
            <consortium name="DOE Joint Genome Institute"/>
            <person name="Smith K."/>
            <person name="Pendleton A."/>
            <person name="Kubisiak T."/>
            <person name="Anderson C."/>
            <person name="Salamov A."/>
            <person name="Aerts A."/>
            <person name="Riley R."/>
            <person name="Clum A."/>
            <person name="Lindquist E."/>
            <person name="Ence D."/>
            <person name="Campbell M."/>
            <person name="Kronenberg Z."/>
            <person name="Feau N."/>
            <person name="Dhillon B."/>
            <person name="Hamelin R."/>
            <person name="Burleigh J."/>
            <person name="Smith J."/>
            <person name="Yandell M."/>
            <person name="Nelson C."/>
            <person name="Grigoriev I."/>
            <person name="Davis J."/>
        </authorList>
    </citation>
    <scope>NUCLEOTIDE SEQUENCE</scope>
    <source>
        <strain evidence="5">G11</strain>
    </source>
</reference>
<proteinExistence type="inferred from homology"/>
<keyword evidence="6" id="KW-1185">Reference proteome</keyword>
<protein>
    <submittedName>
        <fullName evidence="5">Uncharacterized protein</fullName>
    </submittedName>
</protein>
<dbReference type="AlphaFoldDB" id="A0A9P6T6T3"/>
<keyword evidence="2" id="KW-0808">Transferase</keyword>